<evidence type="ECO:0000256" key="4">
    <source>
        <dbReference type="ARBA" id="ARBA00022801"/>
    </source>
</evidence>
<evidence type="ECO:0000256" key="1">
    <source>
        <dbReference type="ARBA" id="ARBA00001231"/>
    </source>
</evidence>
<dbReference type="GO" id="GO:0004563">
    <property type="term" value="F:beta-N-acetylhexosaminidase activity"/>
    <property type="evidence" value="ECO:0007669"/>
    <property type="project" value="UniProtKB-EC"/>
</dbReference>
<sequence length="644" mass="74280">MRRQSNSLNCFLLLIMIFIINEVRSQQALIPMPIESHWKSDRLNLAKGLRIEIMAEGLTYEKDLLNRFFEKNNIKKNDQSSISLTLQLNRDLQSSLGKEGYQLHIDQKGIHIDAATTTGIFYGIQTLSQFVLDKQSIQMATITDKPAFSWRAFLVDVGRNHQPMSMLKEQIDVMASYKLNVLHFHFTEDIAWRLASKKYPKLNAPDNITRWPNGSYSEEDFRELIAYCKERHILLLPEIDMPGHSEAFERYFGVNMQTEKGIEKIKELLQEFHETYPELKHLHIGGDEVKINNKNFMPEITRFVESLGYQTYGWDPGSNLENSTIRQLWMGKATAIAPNSQIKYIDSKHLYINHMDPLETVTTLFFRQISLQDQESAALKGATLCAWPDRAVSSPEDMFIQNAIYPSILSFGERIWRGKGEAEWKANIPVDPTLLSEFKEFESRLLLHKDLYFHNRPFPYVKQSGLEWNLYGPFDNQGDLSKNFSEEEISSKAAVRAIGGTVILRHWWSDVLPGAISNPRENTTWYAKTRIYSDKAGNYPFWIGFANLSRSYASDSPPIGAWDELQSAVFVNGTQIAAPNWKQGGKKGNIEQPLLDEGYSFRKPTMINLKKGWNEVVIKLPVRDFKGKDWQNPTKWMFTFVPTY</sequence>
<dbReference type="InterPro" id="IPR017853">
    <property type="entry name" value="GH"/>
</dbReference>
<dbReference type="KEGG" id="sphe:GFH32_00765"/>
<evidence type="ECO:0000256" key="5">
    <source>
        <dbReference type="ARBA" id="ARBA00023295"/>
    </source>
</evidence>
<evidence type="ECO:0000259" key="7">
    <source>
        <dbReference type="Pfam" id="PF00728"/>
    </source>
</evidence>
<dbReference type="GO" id="GO:0005975">
    <property type="term" value="P:carbohydrate metabolic process"/>
    <property type="evidence" value="ECO:0007669"/>
    <property type="project" value="InterPro"/>
</dbReference>
<name>A0A5Q0Q757_9SPHI</name>
<evidence type="ECO:0000313" key="9">
    <source>
        <dbReference type="EMBL" id="QGA24939.1"/>
    </source>
</evidence>
<dbReference type="SUPFAM" id="SSF55545">
    <property type="entry name" value="beta-N-acetylhexosaminidase-like domain"/>
    <property type="match status" value="1"/>
</dbReference>
<dbReference type="InterPro" id="IPR025705">
    <property type="entry name" value="Beta_hexosaminidase_sua/sub"/>
</dbReference>
<feature type="domain" description="Glycoside hydrolase family 20 catalytic" evidence="7">
    <location>
        <begin position="148"/>
        <end position="248"/>
    </location>
</feature>
<evidence type="ECO:0000256" key="3">
    <source>
        <dbReference type="ARBA" id="ARBA00012663"/>
    </source>
</evidence>
<comment type="similarity">
    <text evidence="2">Belongs to the glycosyl hydrolase 20 family.</text>
</comment>
<dbReference type="EMBL" id="CP045652">
    <property type="protein sequence ID" value="QGA24939.1"/>
    <property type="molecule type" value="Genomic_DNA"/>
</dbReference>
<dbReference type="PANTHER" id="PTHR22600:SF57">
    <property type="entry name" value="BETA-N-ACETYLHEXOSAMINIDASE"/>
    <property type="match status" value="1"/>
</dbReference>
<dbReference type="Gene3D" id="3.20.20.80">
    <property type="entry name" value="Glycosidases"/>
    <property type="match status" value="1"/>
</dbReference>
<keyword evidence="10" id="KW-1185">Reference proteome</keyword>
<dbReference type="Pfam" id="PF02838">
    <property type="entry name" value="Glyco_hydro_20b"/>
    <property type="match status" value="1"/>
</dbReference>
<dbReference type="Proteomes" id="UP000326921">
    <property type="component" value="Chromosome"/>
</dbReference>
<dbReference type="PRINTS" id="PR00738">
    <property type="entry name" value="GLHYDRLASE20"/>
</dbReference>
<accession>A0A5Q0Q757</accession>
<comment type="catalytic activity">
    <reaction evidence="1">
        <text>Hydrolysis of terminal non-reducing N-acetyl-D-hexosamine residues in N-acetyl-beta-D-hexosaminides.</text>
        <dbReference type="EC" id="3.2.1.52"/>
    </reaction>
</comment>
<dbReference type="AlphaFoldDB" id="A0A5Q0Q757"/>
<reference evidence="9 10" key="1">
    <citation type="submission" date="2019-10" db="EMBL/GenBank/DDBJ databases">
        <authorList>
            <person name="Dong K."/>
        </authorList>
    </citation>
    <scope>NUCLEOTIDE SEQUENCE [LARGE SCALE GENOMIC DNA]</scope>
    <source>
        <strain evidence="10">dk4302</strain>
    </source>
</reference>
<dbReference type="GO" id="GO:0030203">
    <property type="term" value="P:glycosaminoglycan metabolic process"/>
    <property type="evidence" value="ECO:0007669"/>
    <property type="project" value="TreeGrafter"/>
</dbReference>
<evidence type="ECO:0000313" key="10">
    <source>
        <dbReference type="Proteomes" id="UP000326921"/>
    </source>
</evidence>
<evidence type="ECO:0000259" key="8">
    <source>
        <dbReference type="Pfam" id="PF02838"/>
    </source>
</evidence>
<evidence type="ECO:0000256" key="2">
    <source>
        <dbReference type="ARBA" id="ARBA00006285"/>
    </source>
</evidence>
<dbReference type="InterPro" id="IPR029018">
    <property type="entry name" value="Hex-like_dom2"/>
</dbReference>
<feature type="domain" description="Beta-hexosaminidase bacterial type N-terminal" evidence="8">
    <location>
        <begin position="27"/>
        <end position="144"/>
    </location>
</feature>
<proteinExistence type="inferred from homology"/>
<dbReference type="GO" id="GO:0016020">
    <property type="term" value="C:membrane"/>
    <property type="evidence" value="ECO:0007669"/>
    <property type="project" value="TreeGrafter"/>
</dbReference>
<dbReference type="Gene3D" id="3.30.379.10">
    <property type="entry name" value="Chitobiase/beta-hexosaminidase domain 2-like"/>
    <property type="match status" value="1"/>
</dbReference>
<dbReference type="PANTHER" id="PTHR22600">
    <property type="entry name" value="BETA-HEXOSAMINIDASE"/>
    <property type="match status" value="1"/>
</dbReference>
<dbReference type="EC" id="3.2.1.52" evidence="3"/>
<gene>
    <name evidence="9" type="ORF">GFH32_00765</name>
</gene>
<keyword evidence="4 9" id="KW-0378">Hydrolase</keyword>
<dbReference type="InterPro" id="IPR015883">
    <property type="entry name" value="Glyco_hydro_20_cat"/>
</dbReference>
<dbReference type="Pfam" id="PF00728">
    <property type="entry name" value="Glyco_hydro_20"/>
    <property type="match status" value="1"/>
</dbReference>
<dbReference type="SUPFAM" id="SSF51445">
    <property type="entry name" value="(Trans)glycosidases"/>
    <property type="match status" value="1"/>
</dbReference>
<dbReference type="InterPro" id="IPR015882">
    <property type="entry name" value="HEX_bac_N"/>
</dbReference>
<feature type="active site" description="Proton donor" evidence="6">
    <location>
        <position position="288"/>
    </location>
</feature>
<protein>
    <recommendedName>
        <fullName evidence="3">beta-N-acetylhexosaminidase</fullName>
        <ecNumber evidence="3">3.2.1.52</ecNumber>
    </recommendedName>
</protein>
<organism evidence="9 10">
    <name type="scientific">Sphingobacterium zhuxiongii</name>
    <dbReference type="NCBI Taxonomy" id="2662364"/>
    <lineage>
        <taxon>Bacteria</taxon>
        <taxon>Pseudomonadati</taxon>
        <taxon>Bacteroidota</taxon>
        <taxon>Sphingobacteriia</taxon>
        <taxon>Sphingobacteriales</taxon>
        <taxon>Sphingobacteriaceae</taxon>
        <taxon>Sphingobacterium</taxon>
    </lineage>
</organism>
<evidence type="ECO:0000256" key="6">
    <source>
        <dbReference type="PIRSR" id="PIRSR625705-1"/>
    </source>
</evidence>
<keyword evidence="5" id="KW-0326">Glycosidase</keyword>